<keyword evidence="1" id="KW-1133">Transmembrane helix</keyword>
<sequence length="93" mass="10014">MDSSTVIFFSVLAIPALSGLVLPWLMVRQGYREIVGMFCFITSVLSLALIAGVVGQAADLSVMVMFAGCAVYAVLMAINCALPLWLTRKSVKR</sequence>
<feature type="transmembrane region" description="Helical" evidence="1">
    <location>
        <begin position="34"/>
        <end position="54"/>
    </location>
</feature>
<feature type="transmembrane region" description="Helical" evidence="1">
    <location>
        <begin position="60"/>
        <end position="86"/>
    </location>
</feature>
<keyword evidence="1" id="KW-0812">Transmembrane</keyword>
<geneLocation type="plasmid" evidence="2">
    <name>p447-IMP</name>
</geneLocation>
<protein>
    <submittedName>
        <fullName evidence="2">Uncharacterized protein</fullName>
    </submittedName>
</protein>
<reference evidence="2" key="1">
    <citation type="submission" date="2019-05" db="EMBL/GenBank/DDBJ databases">
        <title>Complete sequence of plasmid p447-IMP harbouring the metallo-beta-lactamase gene blaIMP-8.</title>
        <authorList>
            <person name="Zhan Z."/>
            <person name="Feng J."/>
            <person name="Jiang X."/>
            <person name="Liang Q."/>
            <person name="Liang L."/>
            <person name="Yuan M."/>
            <person name="Fang H."/>
            <person name="Li P."/>
            <person name="Zhou D."/>
        </authorList>
    </citation>
    <scope>NUCLEOTIDE SEQUENCE</scope>
    <source>
        <strain evidence="2">447</strain>
        <plasmid evidence="2">p447-IMP</plasmid>
    </source>
</reference>
<dbReference type="EMBL" id="KY978631">
    <property type="protein sequence ID" value="ASS84970.1"/>
    <property type="molecule type" value="Genomic_DNA"/>
</dbReference>
<keyword evidence="2" id="KW-0614">Plasmid</keyword>
<feature type="transmembrane region" description="Helical" evidence="1">
    <location>
        <begin position="6"/>
        <end position="27"/>
    </location>
</feature>
<name>A0A223DQK5_KLEPN</name>
<evidence type="ECO:0000256" key="1">
    <source>
        <dbReference type="SAM" id="Phobius"/>
    </source>
</evidence>
<keyword evidence="1" id="KW-0472">Membrane</keyword>
<accession>A0A223DQK5</accession>
<proteinExistence type="predicted"/>
<organism evidence="2">
    <name type="scientific">Klebsiella pneumoniae</name>
    <dbReference type="NCBI Taxonomy" id="573"/>
    <lineage>
        <taxon>Bacteria</taxon>
        <taxon>Pseudomonadati</taxon>
        <taxon>Pseudomonadota</taxon>
        <taxon>Gammaproteobacteria</taxon>
        <taxon>Enterobacterales</taxon>
        <taxon>Enterobacteriaceae</taxon>
        <taxon>Klebsiella/Raoultella group</taxon>
        <taxon>Klebsiella</taxon>
        <taxon>Klebsiella pneumoniae complex</taxon>
    </lineage>
</organism>
<evidence type="ECO:0000313" key="2">
    <source>
        <dbReference type="EMBL" id="ASS84970.1"/>
    </source>
</evidence>
<dbReference type="AlphaFoldDB" id="A0A223DQK5"/>